<name>A0ABD2QFH2_9PLAT</name>
<dbReference type="Proteomes" id="UP001626550">
    <property type="component" value="Unassembled WGS sequence"/>
</dbReference>
<keyword evidence="1" id="KW-1133">Transmembrane helix</keyword>
<gene>
    <name evidence="2" type="ORF">Ciccas_003125</name>
</gene>
<reference evidence="2 3" key="1">
    <citation type="submission" date="2024-11" db="EMBL/GenBank/DDBJ databases">
        <title>Adaptive evolution of stress response genes in parasites aligns with host niche diversity.</title>
        <authorList>
            <person name="Hahn C."/>
            <person name="Resl P."/>
        </authorList>
    </citation>
    <scope>NUCLEOTIDE SEQUENCE [LARGE SCALE GENOMIC DNA]</scope>
    <source>
        <strain evidence="2">EGGRZ-B1_66</strain>
        <tissue evidence="2">Body</tissue>
    </source>
</reference>
<evidence type="ECO:0000256" key="1">
    <source>
        <dbReference type="SAM" id="Phobius"/>
    </source>
</evidence>
<dbReference type="InterPro" id="IPR008952">
    <property type="entry name" value="Tetraspanin_EC2_sf"/>
</dbReference>
<proteinExistence type="predicted"/>
<evidence type="ECO:0000313" key="2">
    <source>
        <dbReference type="EMBL" id="KAL3318215.1"/>
    </source>
</evidence>
<keyword evidence="1" id="KW-0812">Transmembrane</keyword>
<dbReference type="AlphaFoldDB" id="A0ABD2QFH2"/>
<sequence length="354" mass="41434">MLFASKDVFVGLAVFYVFWNLVTILYCSISTGYWIYSVLTSKDRMHIILENRNYSHSIRNGDLLLVDFGTALLNIAICTPSCLLCVITTILVLRILIRKPWKTFCRMLDAINYMNKRLVFCVSSQVIMSFVYFIMLIIYIFDRFRLEEEVLRSYHRVFHRFYDYSDVKIEGTFASLWEQYQTDNHCCGIYFFRDFGIVLPENSSATMDYDLPLPASCCDFSLPLVNSTAEGPKLKECGSWLMSQLRPPCDNALMSQSPKPNWIYSRWVWVLFCTHSVFFSLSCALFRYANMLSEIDTDVFELIKFLQIDVSQNTIFSKRPLQDRPQKHNEYEKKRLKSISEDALLTDQDNKKLS</sequence>
<dbReference type="SUPFAM" id="SSF48652">
    <property type="entry name" value="Tetraspanin"/>
    <property type="match status" value="1"/>
</dbReference>
<feature type="transmembrane region" description="Helical" evidence="1">
    <location>
        <begin position="118"/>
        <end position="141"/>
    </location>
</feature>
<keyword evidence="3" id="KW-1185">Reference proteome</keyword>
<keyword evidence="1" id="KW-0472">Membrane</keyword>
<protein>
    <submittedName>
        <fullName evidence="2">Uncharacterized protein</fullName>
    </submittedName>
</protein>
<organism evidence="2 3">
    <name type="scientific">Cichlidogyrus casuarinus</name>
    <dbReference type="NCBI Taxonomy" id="1844966"/>
    <lineage>
        <taxon>Eukaryota</taxon>
        <taxon>Metazoa</taxon>
        <taxon>Spiralia</taxon>
        <taxon>Lophotrochozoa</taxon>
        <taxon>Platyhelminthes</taxon>
        <taxon>Monogenea</taxon>
        <taxon>Monopisthocotylea</taxon>
        <taxon>Dactylogyridea</taxon>
        <taxon>Ancyrocephalidae</taxon>
        <taxon>Cichlidogyrus</taxon>
    </lineage>
</organism>
<comment type="caution">
    <text evidence="2">The sequence shown here is derived from an EMBL/GenBank/DDBJ whole genome shotgun (WGS) entry which is preliminary data.</text>
</comment>
<evidence type="ECO:0000313" key="3">
    <source>
        <dbReference type="Proteomes" id="UP001626550"/>
    </source>
</evidence>
<feature type="transmembrane region" description="Helical" evidence="1">
    <location>
        <begin position="12"/>
        <end position="36"/>
    </location>
</feature>
<accession>A0ABD2QFH2</accession>
<dbReference type="EMBL" id="JBJKFK010000272">
    <property type="protein sequence ID" value="KAL3318215.1"/>
    <property type="molecule type" value="Genomic_DNA"/>
</dbReference>
<feature type="transmembrane region" description="Helical" evidence="1">
    <location>
        <begin position="71"/>
        <end position="97"/>
    </location>
</feature>